<dbReference type="PANTHER" id="PTHR21310:SF15">
    <property type="entry name" value="AMINOGLYCOSIDE PHOSPHOTRANSFERASE DOMAIN-CONTAINING PROTEIN"/>
    <property type="match status" value="1"/>
</dbReference>
<dbReference type="Gene3D" id="3.90.1200.10">
    <property type="match status" value="1"/>
</dbReference>
<keyword evidence="4" id="KW-1185">Reference proteome</keyword>
<reference evidence="3" key="1">
    <citation type="journal article" date="2023" name="IMA Fungus">
        <title>Comparative genomic study of the Penicillium genus elucidates a diverse pangenome and 15 lateral gene transfer events.</title>
        <authorList>
            <person name="Petersen C."/>
            <person name="Sorensen T."/>
            <person name="Nielsen M.R."/>
            <person name="Sondergaard T.E."/>
            <person name="Sorensen J.L."/>
            <person name="Fitzpatrick D.A."/>
            <person name="Frisvad J.C."/>
            <person name="Nielsen K.L."/>
        </authorList>
    </citation>
    <scope>NUCLEOTIDE SEQUENCE</scope>
    <source>
        <strain evidence="3">IBT 15450</strain>
    </source>
</reference>
<organism evidence="3 4">
    <name type="scientific">Penicillium canescens</name>
    <dbReference type="NCBI Taxonomy" id="5083"/>
    <lineage>
        <taxon>Eukaryota</taxon>
        <taxon>Fungi</taxon>
        <taxon>Dikarya</taxon>
        <taxon>Ascomycota</taxon>
        <taxon>Pezizomycotina</taxon>
        <taxon>Eurotiomycetes</taxon>
        <taxon>Eurotiomycetidae</taxon>
        <taxon>Eurotiales</taxon>
        <taxon>Aspergillaceae</taxon>
        <taxon>Penicillium</taxon>
    </lineage>
</organism>
<gene>
    <name evidence="3" type="ORF">N7460_008959</name>
</gene>
<feature type="domain" description="Aminoglycoside phosphotransferase" evidence="2">
    <location>
        <begin position="203"/>
        <end position="381"/>
    </location>
</feature>
<accession>A0AAD6I7J3</accession>
<feature type="region of interest" description="Disordered" evidence="1">
    <location>
        <begin position="98"/>
        <end position="118"/>
    </location>
</feature>
<evidence type="ECO:0000259" key="2">
    <source>
        <dbReference type="Pfam" id="PF01636"/>
    </source>
</evidence>
<sequence>MVMETAMLPDTSALQRNRDLMREFERALEINPTVNLKALIPDSYVQKHVGAQSQHLETDTAKLNQKTVNELQDALRDDPEVDLLSVFPPNYSRRRRFASQTSAKMTGSGRMEQPKPPDFRTRLDGVEKAEIVFPLSNDVTTMLTPFSNFSDGYMGTEHSFLSAIRRMLWDSKKLWENPIRGIVVQCNDDIIAKVITTNGDYTEYTALQYLAEQVPEIPAPRPHGLIKFGSFCMLFMSYIPSMTLSEAWPCLSHEQKISVQYQLDDIFSRLRNVRRGDGHYLGGLGGEGVKGQQPNTIISTAAGFEDFRYSAPHHGSTTYATFLRSFLTDSIQGSVFTHGDVRKDNILVKLNQDNVWIVTGIIDWEDSGFYPECHECTQLTRTLSVTEEDDWYLYLPASISPLQFPIRWLVDRLWDIHTKTT</sequence>
<evidence type="ECO:0000313" key="3">
    <source>
        <dbReference type="EMBL" id="KAJ6034784.1"/>
    </source>
</evidence>
<dbReference type="CDD" id="cd05120">
    <property type="entry name" value="APH_ChoK_like"/>
    <property type="match status" value="1"/>
</dbReference>
<dbReference type="Pfam" id="PF01636">
    <property type="entry name" value="APH"/>
    <property type="match status" value="1"/>
</dbReference>
<dbReference type="PANTHER" id="PTHR21310">
    <property type="entry name" value="AMINOGLYCOSIDE PHOSPHOTRANSFERASE-RELATED-RELATED"/>
    <property type="match status" value="1"/>
</dbReference>
<dbReference type="InterPro" id="IPR011009">
    <property type="entry name" value="Kinase-like_dom_sf"/>
</dbReference>
<evidence type="ECO:0000256" key="1">
    <source>
        <dbReference type="SAM" id="MobiDB-lite"/>
    </source>
</evidence>
<comment type="caution">
    <text evidence="3">The sequence shown here is derived from an EMBL/GenBank/DDBJ whole genome shotgun (WGS) entry which is preliminary data.</text>
</comment>
<dbReference type="AlphaFoldDB" id="A0AAD6I7J3"/>
<reference evidence="3" key="2">
    <citation type="submission" date="2023-01" db="EMBL/GenBank/DDBJ databases">
        <authorList>
            <person name="Petersen C."/>
        </authorList>
    </citation>
    <scope>NUCLEOTIDE SEQUENCE</scope>
    <source>
        <strain evidence="3">IBT 15450</strain>
    </source>
</reference>
<dbReference type="InterPro" id="IPR051678">
    <property type="entry name" value="AGP_Transferase"/>
</dbReference>
<name>A0AAD6I7J3_PENCN</name>
<dbReference type="InterPro" id="IPR002575">
    <property type="entry name" value="Aminoglycoside_PTrfase"/>
</dbReference>
<evidence type="ECO:0000313" key="4">
    <source>
        <dbReference type="Proteomes" id="UP001219568"/>
    </source>
</evidence>
<dbReference type="Proteomes" id="UP001219568">
    <property type="component" value="Unassembled WGS sequence"/>
</dbReference>
<protein>
    <recommendedName>
        <fullName evidence="2">Aminoglycoside phosphotransferase domain-containing protein</fullName>
    </recommendedName>
</protein>
<dbReference type="EMBL" id="JAQJZL010000010">
    <property type="protein sequence ID" value="KAJ6034784.1"/>
    <property type="molecule type" value="Genomic_DNA"/>
</dbReference>
<proteinExistence type="predicted"/>
<dbReference type="SUPFAM" id="SSF56112">
    <property type="entry name" value="Protein kinase-like (PK-like)"/>
    <property type="match status" value="1"/>
</dbReference>